<feature type="non-terminal residue" evidence="1">
    <location>
        <position position="269"/>
    </location>
</feature>
<sequence length="269" mass="28716">MPPIRVAQQARPAPAEPPAQRFAFPKDHHLVVTTQQNVLSWDARGLTRAFTSGSGGIHAAKEAKDGSNLLAIADSQVVLLHDTNRGMEKSYRLKGTDGQIRLLEYSDDSKSLFFTTTLQNAVQSYSLRRSCLLEPAHTHPSPPTVLATSNTSHLLLSASENPPTIYLQNLTLRTPPVLIQPRASSSAAVTASFHPERPNVFLIAFKDGTLAAYDATRILGKSARGGQGGEIGHFNDLHTSIGTVSIGSVAVGITGAAFLPGHRSRAVSV</sequence>
<accession>A0A6A6BDS8</accession>
<dbReference type="AlphaFoldDB" id="A0A6A6BDS8"/>
<protein>
    <recommendedName>
        <fullName evidence="3">Anaphase-promoting complex subunit 4 WD40 domain-containing protein</fullName>
    </recommendedName>
</protein>
<proteinExistence type="predicted"/>
<dbReference type="InterPro" id="IPR015943">
    <property type="entry name" value="WD40/YVTN_repeat-like_dom_sf"/>
</dbReference>
<gene>
    <name evidence="1" type="ORF">K452DRAFT_272899</name>
</gene>
<dbReference type="EMBL" id="ML995488">
    <property type="protein sequence ID" value="KAF2141077.1"/>
    <property type="molecule type" value="Genomic_DNA"/>
</dbReference>
<evidence type="ECO:0000313" key="2">
    <source>
        <dbReference type="Proteomes" id="UP000799438"/>
    </source>
</evidence>
<dbReference type="InterPro" id="IPR036322">
    <property type="entry name" value="WD40_repeat_dom_sf"/>
</dbReference>
<reference evidence="1" key="1">
    <citation type="journal article" date="2020" name="Stud. Mycol.">
        <title>101 Dothideomycetes genomes: a test case for predicting lifestyles and emergence of pathogens.</title>
        <authorList>
            <person name="Haridas S."/>
            <person name="Albert R."/>
            <person name="Binder M."/>
            <person name="Bloem J."/>
            <person name="Labutti K."/>
            <person name="Salamov A."/>
            <person name="Andreopoulos B."/>
            <person name="Baker S."/>
            <person name="Barry K."/>
            <person name="Bills G."/>
            <person name="Bluhm B."/>
            <person name="Cannon C."/>
            <person name="Castanera R."/>
            <person name="Culley D."/>
            <person name="Daum C."/>
            <person name="Ezra D."/>
            <person name="Gonzalez J."/>
            <person name="Henrissat B."/>
            <person name="Kuo A."/>
            <person name="Liang C."/>
            <person name="Lipzen A."/>
            <person name="Lutzoni F."/>
            <person name="Magnuson J."/>
            <person name="Mondo S."/>
            <person name="Nolan M."/>
            <person name="Ohm R."/>
            <person name="Pangilinan J."/>
            <person name="Park H.-J."/>
            <person name="Ramirez L."/>
            <person name="Alfaro M."/>
            <person name="Sun H."/>
            <person name="Tritt A."/>
            <person name="Yoshinaga Y."/>
            <person name="Zwiers L.-H."/>
            <person name="Turgeon B."/>
            <person name="Goodwin S."/>
            <person name="Spatafora J."/>
            <person name="Crous P."/>
            <person name="Grigoriev I."/>
        </authorList>
    </citation>
    <scope>NUCLEOTIDE SEQUENCE</scope>
    <source>
        <strain evidence="1">CBS 121167</strain>
    </source>
</reference>
<keyword evidence="2" id="KW-1185">Reference proteome</keyword>
<dbReference type="SUPFAM" id="SSF50978">
    <property type="entry name" value="WD40 repeat-like"/>
    <property type="match status" value="1"/>
</dbReference>
<name>A0A6A6BDS8_9PEZI</name>
<dbReference type="Proteomes" id="UP000799438">
    <property type="component" value="Unassembled WGS sequence"/>
</dbReference>
<dbReference type="Gene3D" id="2.130.10.10">
    <property type="entry name" value="YVTN repeat-like/Quinoprotein amine dehydrogenase"/>
    <property type="match status" value="1"/>
</dbReference>
<dbReference type="GeneID" id="54296611"/>
<dbReference type="RefSeq" id="XP_033396790.1">
    <property type="nucleotide sequence ID" value="XM_033539115.1"/>
</dbReference>
<organism evidence="1 2">
    <name type="scientific">Aplosporella prunicola CBS 121167</name>
    <dbReference type="NCBI Taxonomy" id="1176127"/>
    <lineage>
        <taxon>Eukaryota</taxon>
        <taxon>Fungi</taxon>
        <taxon>Dikarya</taxon>
        <taxon>Ascomycota</taxon>
        <taxon>Pezizomycotina</taxon>
        <taxon>Dothideomycetes</taxon>
        <taxon>Dothideomycetes incertae sedis</taxon>
        <taxon>Botryosphaeriales</taxon>
        <taxon>Aplosporellaceae</taxon>
        <taxon>Aplosporella</taxon>
    </lineage>
</organism>
<evidence type="ECO:0008006" key="3">
    <source>
        <dbReference type="Google" id="ProtNLM"/>
    </source>
</evidence>
<dbReference type="OrthoDB" id="5362656at2759"/>
<evidence type="ECO:0000313" key="1">
    <source>
        <dbReference type="EMBL" id="KAF2141077.1"/>
    </source>
</evidence>